<sequence>MNITDIRNQVKQYVDQLSPEKLMVAVDYVPLYLTLNC</sequence>
<organism evidence="1 2">
    <name type="scientific">Planktothrix agardhii</name>
    <name type="common">Oscillatoria agardhii</name>
    <dbReference type="NCBI Taxonomy" id="1160"/>
    <lineage>
        <taxon>Bacteria</taxon>
        <taxon>Bacillati</taxon>
        <taxon>Cyanobacteriota</taxon>
        <taxon>Cyanophyceae</taxon>
        <taxon>Oscillatoriophycideae</taxon>
        <taxon>Oscillatoriales</taxon>
        <taxon>Microcoleaceae</taxon>
        <taxon>Planktothrix</taxon>
    </lineage>
</organism>
<dbReference type="Proteomes" id="UP001153761">
    <property type="component" value="Chromosome"/>
</dbReference>
<proteinExistence type="predicted"/>
<evidence type="ECO:0000313" key="2">
    <source>
        <dbReference type="Proteomes" id="UP001153761"/>
    </source>
</evidence>
<evidence type="ECO:0000313" key="1">
    <source>
        <dbReference type="EMBL" id="CAD5949732.1"/>
    </source>
</evidence>
<name>A0AAD1Q3P2_PLAAG</name>
<gene>
    <name evidence="1" type="ORF">PANO66_02536</name>
</gene>
<protein>
    <submittedName>
        <fullName evidence="1">Uncharacterized protein</fullName>
    </submittedName>
</protein>
<reference evidence="1" key="1">
    <citation type="submission" date="2020-09" db="EMBL/GenBank/DDBJ databases">
        <authorList>
            <person name="Blom J."/>
        </authorList>
    </citation>
    <scope>NUCLEOTIDE SEQUENCE</scope>
    <source>
        <strain evidence="1">No.66</strain>
    </source>
</reference>
<dbReference type="EMBL" id="LR882963">
    <property type="protein sequence ID" value="CAD5949732.1"/>
    <property type="molecule type" value="Genomic_DNA"/>
</dbReference>
<dbReference type="AlphaFoldDB" id="A0AAD1Q3P2"/>
<accession>A0AAD1Q3P2</accession>